<dbReference type="PROSITE" id="PS51186">
    <property type="entry name" value="GNAT"/>
    <property type="match status" value="1"/>
</dbReference>
<dbReference type="Pfam" id="PF00583">
    <property type="entry name" value="Acetyltransf_1"/>
    <property type="match status" value="1"/>
</dbReference>
<comment type="caution">
    <text evidence="2">The sequence shown here is derived from an EMBL/GenBank/DDBJ whole genome shotgun (WGS) entry which is preliminary data.</text>
</comment>
<evidence type="ECO:0000259" key="1">
    <source>
        <dbReference type="PROSITE" id="PS51186"/>
    </source>
</evidence>
<dbReference type="RefSeq" id="WP_271194710.1">
    <property type="nucleotide sequence ID" value="NZ_BSFN01000003.1"/>
</dbReference>
<dbReference type="Proteomes" id="UP001143328">
    <property type="component" value="Unassembled WGS sequence"/>
</dbReference>
<organism evidence="2 3">
    <name type="scientific">Pseudomonas turukhanskensis</name>
    <dbReference type="NCBI Taxonomy" id="1806536"/>
    <lineage>
        <taxon>Bacteria</taxon>
        <taxon>Pseudomonadati</taxon>
        <taxon>Pseudomonadota</taxon>
        <taxon>Gammaproteobacteria</taxon>
        <taxon>Pseudomonadales</taxon>
        <taxon>Pseudomonadaceae</taxon>
        <taxon>Pseudomonas</taxon>
    </lineage>
</organism>
<feature type="domain" description="N-acetyltransferase" evidence="1">
    <location>
        <begin position="33"/>
        <end position="187"/>
    </location>
</feature>
<dbReference type="InterPro" id="IPR000182">
    <property type="entry name" value="GNAT_dom"/>
</dbReference>
<dbReference type="Gene3D" id="3.40.630.30">
    <property type="match status" value="1"/>
</dbReference>
<dbReference type="InterPro" id="IPR016181">
    <property type="entry name" value="Acyl_CoA_acyltransferase"/>
</dbReference>
<accession>A0A9W6K2T3</accession>
<keyword evidence="3" id="KW-1185">Reference proteome</keyword>
<dbReference type="GO" id="GO:0016747">
    <property type="term" value="F:acyltransferase activity, transferring groups other than amino-acyl groups"/>
    <property type="evidence" value="ECO:0007669"/>
    <property type="project" value="InterPro"/>
</dbReference>
<evidence type="ECO:0000313" key="2">
    <source>
        <dbReference type="EMBL" id="GLK88500.1"/>
    </source>
</evidence>
<gene>
    <name evidence="2" type="ORF">GCM10017655_15620</name>
</gene>
<proteinExistence type="predicted"/>
<dbReference type="SUPFAM" id="SSF55729">
    <property type="entry name" value="Acyl-CoA N-acyltransferases (Nat)"/>
    <property type="match status" value="1"/>
</dbReference>
<dbReference type="CDD" id="cd04301">
    <property type="entry name" value="NAT_SF"/>
    <property type="match status" value="1"/>
</dbReference>
<dbReference type="AlphaFoldDB" id="A0A9W6K2T3"/>
<dbReference type="EMBL" id="BSFN01000003">
    <property type="protein sequence ID" value="GLK88500.1"/>
    <property type="molecule type" value="Genomic_DNA"/>
</dbReference>
<reference evidence="2" key="2">
    <citation type="submission" date="2023-01" db="EMBL/GenBank/DDBJ databases">
        <authorList>
            <person name="Sun Q."/>
            <person name="Evtushenko L."/>
        </authorList>
    </citation>
    <scope>NUCLEOTIDE SEQUENCE</scope>
    <source>
        <strain evidence="2">VKM B-2935</strain>
    </source>
</reference>
<protein>
    <submittedName>
        <fullName evidence="2">Acetyltransferase</fullName>
    </submittedName>
</protein>
<sequence>MPTTHTSLTDLSALNQGAIGEHWIEALKDGSHVLIRALQEQDREREFSFIKRLSAESRRARFSSSFNEPPLPLMEQLMNVQYPLQMAYVALVHDNGELREIGVARYAKTEDQCCEFAVVVADDWQQKGLGRLLMVHLMDAARRNGFTRMAATDEATNYHLHRLVKKLGFDSHYPSGEFSEIVHQCQL</sequence>
<reference evidence="2" key="1">
    <citation type="journal article" date="2014" name="Int. J. Syst. Evol. Microbiol.">
        <title>Complete genome sequence of Corynebacterium casei LMG S-19264T (=DSM 44701T), isolated from a smear-ripened cheese.</title>
        <authorList>
            <consortium name="US DOE Joint Genome Institute (JGI-PGF)"/>
            <person name="Walter F."/>
            <person name="Albersmeier A."/>
            <person name="Kalinowski J."/>
            <person name="Ruckert C."/>
        </authorList>
    </citation>
    <scope>NUCLEOTIDE SEQUENCE</scope>
    <source>
        <strain evidence="2">VKM B-2935</strain>
    </source>
</reference>
<name>A0A9W6K2T3_9PSED</name>
<evidence type="ECO:0000313" key="3">
    <source>
        <dbReference type="Proteomes" id="UP001143328"/>
    </source>
</evidence>